<proteinExistence type="predicted"/>
<evidence type="ECO:0000313" key="2">
    <source>
        <dbReference type="Proteomes" id="UP000334990"/>
    </source>
</evidence>
<organism evidence="1 2">
    <name type="scientific">Acrocarpospora corrugata</name>
    <dbReference type="NCBI Taxonomy" id="35763"/>
    <lineage>
        <taxon>Bacteria</taxon>
        <taxon>Bacillati</taxon>
        <taxon>Actinomycetota</taxon>
        <taxon>Actinomycetes</taxon>
        <taxon>Streptosporangiales</taxon>
        <taxon>Streptosporangiaceae</taxon>
        <taxon>Acrocarpospora</taxon>
    </lineage>
</organism>
<reference evidence="1 2" key="1">
    <citation type="submission" date="2019-10" db="EMBL/GenBank/DDBJ databases">
        <title>Whole genome shotgun sequence of Acrocarpospora corrugata NBRC 13972.</title>
        <authorList>
            <person name="Ichikawa N."/>
            <person name="Kimura A."/>
            <person name="Kitahashi Y."/>
            <person name="Komaki H."/>
            <person name="Oguchi A."/>
        </authorList>
    </citation>
    <scope>NUCLEOTIDE SEQUENCE [LARGE SCALE GENOMIC DNA]</scope>
    <source>
        <strain evidence="1 2">NBRC 13972</strain>
    </source>
</reference>
<comment type="caution">
    <text evidence="1">The sequence shown here is derived from an EMBL/GenBank/DDBJ whole genome shotgun (WGS) entry which is preliminary data.</text>
</comment>
<dbReference type="Proteomes" id="UP000334990">
    <property type="component" value="Unassembled WGS sequence"/>
</dbReference>
<dbReference type="AlphaFoldDB" id="A0A5M3VSL7"/>
<accession>A0A5M3VSL7</accession>
<name>A0A5M3VSL7_9ACTN</name>
<sequence>MSWVANVMVSIDPDDRPNVEALSEWLRTEAPLRDRPGRGCGFLREITAEDTVWGGWKYPECDVWAGALNHADLKAVLDHIGRMPWRCPNALQVFVMDQEEAFFRVSMLRDGELRQYAPVTPSEEDPDFCPDDL</sequence>
<dbReference type="EMBL" id="BLAD01000041">
    <property type="protein sequence ID" value="GER99766.1"/>
    <property type="molecule type" value="Genomic_DNA"/>
</dbReference>
<gene>
    <name evidence="1" type="ORF">Acor_18300</name>
</gene>
<keyword evidence="2" id="KW-1185">Reference proteome</keyword>
<dbReference type="OrthoDB" id="4552613at2"/>
<protein>
    <recommendedName>
        <fullName evidence="3">Squamosa promoter-binding protein 15</fullName>
    </recommendedName>
</protein>
<dbReference type="RefSeq" id="WP_155336141.1">
    <property type="nucleotide sequence ID" value="NZ_BAAABN010000020.1"/>
</dbReference>
<evidence type="ECO:0000313" key="1">
    <source>
        <dbReference type="EMBL" id="GER99766.1"/>
    </source>
</evidence>
<evidence type="ECO:0008006" key="3">
    <source>
        <dbReference type="Google" id="ProtNLM"/>
    </source>
</evidence>